<dbReference type="Proteomes" id="UP000001055">
    <property type="component" value="Unassembled WGS sequence"/>
</dbReference>
<dbReference type="AlphaFoldDB" id="Q0V4I3"/>
<dbReference type="RefSeq" id="XP_001791739.1">
    <property type="nucleotide sequence ID" value="XM_001791687.1"/>
</dbReference>
<evidence type="ECO:0000256" key="7">
    <source>
        <dbReference type="SAM" id="MobiDB-lite"/>
    </source>
</evidence>
<organism evidence="9 10">
    <name type="scientific">Phaeosphaeria nodorum (strain SN15 / ATCC MYA-4574 / FGSC 10173)</name>
    <name type="common">Glume blotch fungus</name>
    <name type="synonym">Parastagonospora nodorum</name>
    <dbReference type="NCBI Taxonomy" id="321614"/>
    <lineage>
        <taxon>Eukaryota</taxon>
        <taxon>Fungi</taxon>
        <taxon>Dikarya</taxon>
        <taxon>Ascomycota</taxon>
        <taxon>Pezizomycotina</taxon>
        <taxon>Dothideomycetes</taxon>
        <taxon>Pleosporomycetidae</taxon>
        <taxon>Pleosporales</taxon>
        <taxon>Pleosporineae</taxon>
        <taxon>Phaeosphaeriaceae</taxon>
        <taxon>Parastagonospora</taxon>
    </lineage>
</organism>
<evidence type="ECO:0000313" key="9">
    <source>
        <dbReference type="EMBL" id="EAT92576.1"/>
    </source>
</evidence>
<evidence type="ECO:0000256" key="3">
    <source>
        <dbReference type="ARBA" id="ARBA00022771"/>
    </source>
</evidence>
<dbReference type="PROSITE" id="PS50089">
    <property type="entry name" value="ZF_RING_2"/>
    <property type="match status" value="1"/>
</dbReference>
<proteinExistence type="predicted"/>
<sequence>MAFTRNIIDKISGKKSRTRLPVSSWNPCEILVPDPDTPESELLGVNDMLKTCRDEAEEGLRVYLAETRSKIENNITSTPETSSLGYDRQHRAISLCCNSKHPSKTLYGHFASSVSVIKCFQDISNETGISHPMNPITTSHNSTDTMVDASTLTIDTALETCHNFPQDGSCAICLFSLVTEPSSDDSANADETDVVIAKVCGDKHHFHRTCIMAWFSSGHIPLNECPMDRNVLYGYQRIPQFPVNLPELTFFPGHNPEDHEAFYASFPGGHESVFVAMNPERNVFRLDVPAEFGTPISMVLDLTRESTPESRVSDLAILTRGATNASAMDLFYLLPRWDIDSVQEFNRIRSLPAGPDPLEGLSFTPPPQATPLPRDGFDHFLDGGLVHFWNPSNDDSHESTVASVLVSRETSRTAYQVLEDQFMSVIEMSPYLDPVFGMAIADYMAEFPDPDLDSDGAPDFAAHAQRFWQINPRFRPDNAPPAEPEQLYPFNTLPDDGVEPRRYL</sequence>
<evidence type="ECO:0000313" key="10">
    <source>
        <dbReference type="Proteomes" id="UP000001055"/>
    </source>
</evidence>
<feature type="region of interest" description="Disordered" evidence="7">
    <location>
        <begin position="472"/>
        <end position="504"/>
    </location>
</feature>
<dbReference type="InParanoid" id="Q0V4I3"/>
<dbReference type="GO" id="GO:0008270">
    <property type="term" value="F:zinc ion binding"/>
    <property type="evidence" value="ECO:0007669"/>
    <property type="project" value="UniProtKB-KW"/>
</dbReference>
<dbReference type="EMBL" id="CH445325">
    <property type="protein sequence ID" value="EAT92576.1"/>
    <property type="molecule type" value="Genomic_DNA"/>
</dbReference>
<dbReference type="Gene3D" id="3.30.40.10">
    <property type="entry name" value="Zinc/RING finger domain, C3HC4 (zinc finger)"/>
    <property type="match status" value="1"/>
</dbReference>
<keyword evidence="5" id="KW-0862">Zinc</keyword>
<dbReference type="Pfam" id="PF12678">
    <property type="entry name" value="zf-rbx1"/>
    <property type="match status" value="1"/>
</dbReference>
<evidence type="ECO:0000256" key="4">
    <source>
        <dbReference type="ARBA" id="ARBA00022786"/>
    </source>
</evidence>
<dbReference type="VEuPathDB" id="FungiDB:JI435_427130"/>
<dbReference type="InterPro" id="IPR013083">
    <property type="entry name" value="Znf_RING/FYVE/PHD"/>
</dbReference>
<keyword evidence="2" id="KW-0479">Metal-binding</keyword>
<dbReference type="InterPro" id="IPR024766">
    <property type="entry name" value="Znf_RING_H2"/>
</dbReference>
<dbReference type="InterPro" id="IPR001841">
    <property type="entry name" value="Znf_RING"/>
</dbReference>
<dbReference type="CDD" id="cd16448">
    <property type="entry name" value="RING-H2"/>
    <property type="match status" value="1"/>
</dbReference>
<evidence type="ECO:0000256" key="5">
    <source>
        <dbReference type="ARBA" id="ARBA00022833"/>
    </source>
</evidence>
<feature type="domain" description="RING-type" evidence="8">
    <location>
        <begin position="170"/>
        <end position="229"/>
    </location>
</feature>
<evidence type="ECO:0000259" key="8">
    <source>
        <dbReference type="PROSITE" id="PS50089"/>
    </source>
</evidence>
<keyword evidence="4" id="KW-0833">Ubl conjugation pathway</keyword>
<comment type="pathway">
    <text evidence="1">Protein modification; protein ubiquitination.</text>
</comment>
<dbReference type="GO" id="GO:0016567">
    <property type="term" value="P:protein ubiquitination"/>
    <property type="evidence" value="ECO:0007669"/>
    <property type="project" value="UniProtKB-UniPathway"/>
</dbReference>
<protein>
    <recommendedName>
        <fullName evidence="8">RING-type domain-containing protein</fullName>
    </recommendedName>
</protein>
<dbReference type="SUPFAM" id="SSF57850">
    <property type="entry name" value="RING/U-box"/>
    <property type="match status" value="1"/>
</dbReference>
<keyword evidence="3 6" id="KW-0863">Zinc-finger</keyword>
<dbReference type="GeneID" id="5967804"/>
<dbReference type="UniPathway" id="UPA00143"/>
<dbReference type="KEGG" id="pno:SNOG_01081"/>
<dbReference type="GO" id="GO:0051603">
    <property type="term" value="P:proteolysis involved in protein catabolic process"/>
    <property type="evidence" value="ECO:0007669"/>
    <property type="project" value="UniProtKB-ARBA"/>
</dbReference>
<dbReference type="VEuPathDB" id="FungiDB:JI435_010810"/>
<name>Q0V4I3_PHANO</name>
<evidence type="ECO:0000256" key="6">
    <source>
        <dbReference type="PROSITE-ProRule" id="PRU00175"/>
    </source>
</evidence>
<accession>Q0V4I3</accession>
<reference evidence="10" key="1">
    <citation type="journal article" date="2007" name="Plant Cell">
        <title>Dothideomycete-plant interactions illuminated by genome sequencing and EST analysis of the wheat pathogen Stagonospora nodorum.</title>
        <authorList>
            <person name="Hane J.K."/>
            <person name="Lowe R.G."/>
            <person name="Solomon P.S."/>
            <person name="Tan K.C."/>
            <person name="Schoch C.L."/>
            <person name="Spatafora J.W."/>
            <person name="Crous P.W."/>
            <person name="Kodira C."/>
            <person name="Birren B.W."/>
            <person name="Galagan J.E."/>
            <person name="Torriani S.F."/>
            <person name="McDonald B.A."/>
            <person name="Oliver R.P."/>
        </authorList>
    </citation>
    <scope>NUCLEOTIDE SEQUENCE [LARGE SCALE GENOMIC DNA]</scope>
    <source>
        <strain evidence="10">SN15 / ATCC MYA-4574 / FGSC 10173</strain>
    </source>
</reference>
<evidence type="ECO:0000256" key="2">
    <source>
        <dbReference type="ARBA" id="ARBA00022723"/>
    </source>
</evidence>
<evidence type="ECO:0000256" key="1">
    <source>
        <dbReference type="ARBA" id="ARBA00004906"/>
    </source>
</evidence>
<gene>
    <name evidence="9" type="ORF">SNOG_01081</name>
</gene>